<comment type="similarity">
    <text evidence="1">Belongs to the enoyl-CoA hydratase/isomerase family.</text>
</comment>
<dbReference type="EMBL" id="RJKE01000001">
    <property type="protein sequence ID" value="ROO86583.1"/>
    <property type="molecule type" value="Genomic_DNA"/>
</dbReference>
<keyword evidence="4" id="KW-1185">Reference proteome</keyword>
<evidence type="ECO:0000259" key="2">
    <source>
        <dbReference type="Pfam" id="PF01575"/>
    </source>
</evidence>
<feature type="domain" description="MaoC-like" evidence="2">
    <location>
        <begin position="35"/>
        <end position="120"/>
    </location>
</feature>
<dbReference type="AlphaFoldDB" id="A0A3N1CZ61"/>
<dbReference type="InterPro" id="IPR002539">
    <property type="entry name" value="MaoC-like_dom"/>
</dbReference>
<evidence type="ECO:0000313" key="3">
    <source>
        <dbReference type="EMBL" id="ROO86583.1"/>
    </source>
</evidence>
<organism evidence="3 4">
    <name type="scientific">Actinocorallia herbida</name>
    <dbReference type="NCBI Taxonomy" id="58109"/>
    <lineage>
        <taxon>Bacteria</taxon>
        <taxon>Bacillati</taxon>
        <taxon>Actinomycetota</taxon>
        <taxon>Actinomycetes</taxon>
        <taxon>Streptosporangiales</taxon>
        <taxon>Thermomonosporaceae</taxon>
        <taxon>Actinocorallia</taxon>
    </lineage>
</organism>
<dbReference type="InterPro" id="IPR029069">
    <property type="entry name" value="HotDog_dom_sf"/>
</dbReference>
<dbReference type="RefSeq" id="WP_123665969.1">
    <property type="nucleotide sequence ID" value="NZ_RJKE01000001.1"/>
</dbReference>
<proteinExistence type="inferred from homology"/>
<sequence length="151" mass="16113">MTDTAVHAALAESAATEETTEGTSVPGFTRTAGLEAWNRYAAVNDEFVGIHMDDEAGRAAGYPGAIGMGNLIWGWLHCMLDEWVVGRGRLEHLECRFKAPALKGDEVVCGGVVTARETARDGAVSLTVEVWADRQNGDRLVAGTARLILNA</sequence>
<comment type="caution">
    <text evidence="3">The sequence shown here is derived from an EMBL/GenBank/DDBJ whole genome shotgun (WGS) entry which is preliminary data.</text>
</comment>
<dbReference type="Proteomes" id="UP000272400">
    <property type="component" value="Unassembled WGS sequence"/>
</dbReference>
<name>A0A3N1CZ61_9ACTN</name>
<dbReference type="OrthoDB" id="7183822at2"/>
<reference evidence="3 4" key="1">
    <citation type="submission" date="2018-11" db="EMBL/GenBank/DDBJ databases">
        <title>Sequencing the genomes of 1000 actinobacteria strains.</title>
        <authorList>
            <person name="Klenk H.-P."/>
        </authorList>
    </citation>
    <scope>NUCLEOTIDE SEQUENCE [LARGE SCALE GENOMIC DNA]</scope>
    <source>
        <strain evidence="3 4">DSM 44254</strain>
    </source>
</reference>
<dbReference type="Pfam" id="PF01575">
    <property type="entry name" value="MaoC_dehydratas"/>
    <property type="match status" value="1"/>
</dbReference>
<evidence type="ECO:0000313" key="4">
    <source>
        <dbReference type="Proteomes" id="UP000272400"/>
    </source>
</evidence>
<dbReference type="Gene3D" id="3.10.129.10">
    <property type="entry name" value="Hotdog Thioesterase"/>
    <property type="match status" value="1"/>
</dbReference>
<accession>A0A3N1CZ61</accession>
<dbReference type="SUPFAM" id="SSF54637">
    <property type="entry name" value="Thioesterase/thiol ester dehydrase-isomerase"/>
    <property type="match status" value="1"/>
</dbReference>
<evidence type="ECO:0000256" key="1">
    <source>
        <dbReference type="ARBA" id="ARBA00005254"/>
    </source>
</evidence>
<protein>
    <submittedName>
        <fullName evidence="3">MaoC dehydratase-like protein</fullName>
    </submittedName>
</protein>
<gene>
    <name evidence="3" type="ORF">EDD29_4156</name>
</gene>